<sequence>MSLPVPTSDSKPIIDSDEKNSDEKNSDVLDPRSIDQLTDPERYTKLTFDNMMDLTKKKGENPPHVRVFRLISATNKIFKQRIVYQGENGKQVFTWDDEDLNIKDDAKGTGRTRAHIDKMTGRSGFYIRNSQMPSVVEDVVEDVVETPNAPTEAVAPPPKKKGMFGRMFSRGKDVPAAATEAADPPPKKKGMFGRMFGRSKGGSVRKTRRRKTKRRKTKRRRTKRRKTRRKR</sequence>
<proteinExistence type="predicted"/>
<organism evidence="2">
    <name type="scientific">viral metagenome</name>
    <dbReference type="NCBI Taxonomy" id="1070528"/>
    <lineage>
        <taxon>unclassified sequences</taxon>
        <taxon>metagenomes</taxon>
        <taxon>organismal metagenomes</taxon>
    </lineage>
</organism>
<protein>
    <submittedName>
        <fullName evidence="2">Uncharacterized protein</fullName>
    </submittedName>
</protein>
<feature type="compositionally biased region" description="Polar residues" evidence="1">
    <location>
        <begin position="1"/>
        <end position="10"/>
    </location>
</feature>
<reference evidence="2" key="1">
    <citation type="journal article" date="2020" name="Nature">
        <title>Giant virus diversity and host interactions through global metagenomics.</title>
        <authorList>
            <person name="Schulz F."/>
            <person name="Roux S."/>
            <person name="Paez-Espino D."/>
            <person name="Jungbluth S."/>
            <person name="Walsh D.A."/>
            <person name="Denef V.J."/>
            <person name="McMahon K.D."/>
            <person name="Konstantinidis K.T."/>
            <person name="Eloe-Fadrosh E.A."/>
            <person name="Kyrpides N.C."/>
            <person name="Woyke T."/>
        </authorList>
    </citation>
    <scope>NUCLEOTIDE SEQUENCE</scope>
    <source>
        <strain evidence="2">GVMAG-S-1016713-123</strain>
    </source>
</reference>
<dbReference type="AlphaFoldDB" id="A0A6C0LTU7"/>
<feature type="compositionally biased region" description="Basic and acidic residues" evidence="1">
    <location>
        <begin position="12"/>
        <end position="41"/>
    </location>
</feature>
<dbReference type="EMBL" id="MN740567">
    <property type="protein sequence ID" value="QHU34189.1"/>
    <property type="molecule type" value="Genomic_DNA"/>
</dbReference>
<accession>A0A6C0LTU7</accession>
<name>A0A6C0LTU7_9ZZZZ</name>
<feature type="region of interest" description="Disordered" evidence="1">
    <location>
        <begin position="1"/>
        <end position="41"/>
    </location>
</feature>
<evidence type="ECO:0000256" key="1">
    <source>
        <dbReference type="SAM" id="MobiDB-lite"/>
    </source>
</evidence>
<evidence type="ECO:0000313" key="2">
    <source>
        <dbReference type="EMBL" id="QHU34189.1"/>
    </source>
</evidence>
<feature type="region of interest" description="Disordered" evidence="1">
    <location>
        <begin position="174"/>
        <end position="231"/>
    </location>
</feature>
<feature type="compositionally biased region" description="Basic residues" evidence="1">
    <location>
        <begin position="203"/>
        <end position="231"/>
    </location>
</feature>